<dbReference type="EnsemblMetazoa" id="AMIN006350-RA">
    <property type="protein sequence ID" value="AMIN006350-PA"/>
    <property type="gene ID" value="AMIN006350"/>
</dbReference>
<dbReference type="PROSITE" id="PS00036">
    <property type="entry name" value="BZIP_BASIC"/>
    <property type="match status" value="1"/>
</dbReference>
<feature type="region of interest" description="Disordered" evidence="1">
    <location>
        <begin position="83"/>
        <end position="103"/>
    </location>
</feature>
<evidence type="ECO:0000256" key="1">
    <source>
        <dbReference type="SAM" id="MobiDB-lite"/>
    </source>
</evidence>
<evidence type="ECO:0000313" key="3">
    <source>
        <dbReference type="EnsemblMetazoa" id="AMIN006350-PA"/>
    </source>
</evidence>
<dbReference type="AlphaFoldDB" id="A0A182W7M7"/>
<reference evidence="3" key="2">
    <citation type="submission" date="2020-05" db="UniProtKB">
        <authorList>
            <consortium name="EnsemblMetazoa"/>
        </authorList>
    </citation>
    <scope>IDENTIFICATION</scope>
    <source>
        <strain evidence="3">MINIMUS1</strain>
    </source>
</reference>
<proteinExistence type="predicted"/>
<feature type="compositionally biased region" description="Low complexity" evidence="1">
    <location>
        <begin position="34"/>
        <end position="43"/>
    </location>
</feature>
<sequence length="377" mass="42519">MTDFDAASALLMLSSGYQQYTNENNNMVKKSKKSSTTTSARASPAKRRARQNESSQQHNLMPALRIASMHENGKQQELLDRLAEPTRLSVSPPSGFESLEKHKTNRMMQMRMDSSSPEMESWDSRSILSPKLELHQETTAQRDDRMLYTSPGMNGFAMLLKSQSAQYTSSPQQSPSSVVATFLEQSLKKRRLGNPVAEEAATALVVAANKPARSPSDSGVSSILDELHQPNLVLPRWDKERTILEDGIPANVQAELSKISEISSYNKEIFTSAKLASLPLDISYNPAKSRIRKECTNEIDHQERLKNNEASRRSRHKKKLITHMMNISLEFDRVENRHLSMEERRLRDLILELEEKALSSGIDAQVVQMLRSSCGFQ</sequence>
<reference evidence="4" key="1">
    <citation type="submission" date="2013-03" db="EMBL/GenBank/DDBJ databases">
        <title>The Genome Sequence of Anopheles minimus MINIMUS1.</title>
        <authorList>
            <consortium name="The Broad Institute Genomics Platform"/>
            <person name="Neafsey D.E."/>
            <person name="Walton C."/>
            <person name="Walker B."/>
            <person name="Young S.K."/>
            <person name="Zeng Q."/>
            <person name="Gargeya S."/>
            <person name="Fitzgerald M."/>
            <person name="Haas B."/>
            <person name="Abouelleil A."/>
            <person name="Allen A.W."/>
            <person name="Alvarado L."/>
            <person name="Arachchi H.M."/>
            <person name="Berlin A.M."/>
            <person name="Chapman S.B."/>
            <person name="Gainer-Dewar J."/>
            <person name="Goldberg J."/>
            <person name="Griggs A."/>
            <person name="Gujja S."/>
            <person name="Hansen M."/>
            <person name="Howarth C."/>
            <person name="Imamovic A."/>
            <person name="Ireland A."/>
            <person name="Larimer J."/>
            <person name="McCowan C."/>
            <person name="Murphy C."/>
            <person name="Pearson M."/>
            <person name="Poon T.W."/>
            <person name="Priest M."/>
            <person name="Roberts A."/>
            <person name="Saif S."/>
            <person name="Shea T."/>
            <person name="Sisk P."/>
            <person name="Sykes S."/>
            <person name="Wortman J."/>
            <person name="Nusbaum C."/>
            <person name="Birren B."/>
        </authorList>
    </citation>
    <scope>NUCLEOTIDE SEQUENCE [LARGE SCALE GENOMIC DNA]</scope>
    <source>
        <strain evidence="4">MINIMUS1</strain>
    </source>
</reference>
<accession>A0A182W7M7</accession>
<organism evidence="3 4">
    <name type="scientific">Anopheles minimus</name>
    <dbReference type="NCBI Taxonomy" id="112268"/>
    <lineage>
        <taxon>Eukaryota</taxon>
        <taxon>Metazoa</taxon>
        <taxon>Ecdysozoa</taxon>
        <taxon>Arthropoda</taxon>
        <taxon>Hexapoda</taxon>
        <taxon>Insecta</taxon>
        <taxon>Pterygota</taxon>
        <taxon>Neoptera</taxon>
        <taxon>Endopterygota</taxon>
        <taxon>Diptera</taxon>
        <taxon>Nematocera</taxon>
        <taxon>Culicoidea</taxon>
        <taxon>Culicidae</taxon>
        <taxon>Anophelinae</taxon>
        <taxon>Anopheles</taxon>
    </lineage>
</organism>
<dbReference type="SUPFAM" id="SSF57959">
    <property type="entry name" value="Leucine zipper domain"/>
    <property type="match status" value="1"/>
</dbReference>
<dbReference type="InterPro" id="IPR046347">
    <property type="entry name" value="bZIP_sf"/>
</dbReference>
<dbReference type="GO" id="GO:0003700">
    <property type="term" value="F:DNA-binding transcription factor activity"/>
    <property type="evidence" value="ECO:0007669"/>
    <property type="project" value="InterPro"/>
</dbReference>
<protein>
    <recommendedName>
        <fullName evidence="2">BZIP domain-containing protein</fullName>
    </recommendedName>
</protein>
<dbReference type="InterPro" id="IPR004827">
    <property type="entry name" value="bZIP"/>
</dbReference>
<feature type="region of interest" description="Disordered" evidence="1">
    <location>
        <begin position="23"/>
        <end position="59"/>
    </location>
</feature>
<dbReference type="Proteomes" id="UP000075920">
    <property type="component" value="Unassembled WGS sequence"/>
</dbReference>
<name>A0A182W7M7_9DIPT</name>
<evidence type="ECO:0000259" key="2">
    <source>
        <dbReference type="PROSITE" id="PS00036"/>
    </source>
</evidence>
<evidence type="ECO:0000313" key="4">
    <source>
        <dbReference type="Proteomes" id="UP000075920"/>
    </source>
</evidence>
<dbReference type="GO" id="GO:0005634">
    <property type="term" value="C:nucleus"/>
    <property type="evidence" value="ECO:0007669"/>
    <property type="project" value="UniProtKB-ARBA"/>
</dbReference>
<feature type="domain" description="BZIP" evidence="2">
    <location>
        <begin position="304"/>
        <end position="317"/>
    </location>
</feature>
<keyword evidence="4" id="KW-1185">Reference proteome</keyword>
<dbReference type="CDD" id="cd14686">
    <property type="entry name" value="bZIP"/>
    <property type="match status" value="1"/>
</dbReference>
<dbReference type="VEuPathDB" id="VectorBase:AMIN006350"/>